<sequence>MTSVTHGMLRSLCMVAFDTYQGALTSFLSVLDWNVWRIVVLEGLLHLHNSIP</sequence>
<accession>A0A2J7RJR1</accession>
<keyword evidence="2" id="KW-1185">Reference proteome</keyword>
<dbReference type="AlphaFoldDB" id="A0A2J7RJR1"/>
<reference evidence="1 2" key="1">
    <citation type="submission" date="2017-12" db="EMBL/GenBank/DDBJ databases">
        <title>Hemimetabolous genomes reveal molecular basis of termite eusociality.</title>
        <authorList>
            <person name="Harrison M.C."/>
            <person name="Jongepier E."/>
            <person name="Robertson H.M."/>
            <person name="Arning N."/>
            <person name="Bitard-Feildel T."/>
            <person name="Chao H."/>
            <person name="Childers C.P."/>
            <person name="Dinh H."/>
            <person name="Doddapaneni H."/>
            <person name="Dugan S."/>
            <person name="Gowin J."/>
            <person name="Greiner C."/>
            <person name="Han Y."/>
            <person name="Hu H."/>
            <person name="Hughes D.S.T."/>
            <person name="Huylmans A.-K."/>
            <person name="Kemena C."/>
            <person name="Kremer L.P.M."/>
            <person name="Lee S.L."/>
            <person name="Lopez-Ezquerra A."/>
            <person name="Mallet L."/>
            <person name="Monroy-Kuhn J.M."/>
            <person name="Moser A."/>
            <person name="Murali S.C."/>
            <person name="Muzny D.M."/>
            <person name="Otani S."/>
            <person name="Piulachs M.-D."/>
            <person name="Poelchau M."/>
            <person name="Qu J."/>
            <person name="Schaub F."/>
            <person name="Wada-Katsumata A."/>
            <person name="Worley K.C."/>
            <person name="Xie Q."/>
            <person name="Ylla G."/>
            <person name="Poulsen M."/>
            <person name="Gibbs R.A."/>
            <person name="Schal C."/>
            <person name="Richards S."/>
            <person name="Belles X."/>
            <person name="Korb J."/>
            <person name="Bornberg-Bauer E."/>
        </authorList>
    </citation>
    <scope>NUCLEOTIDE SEQUENCE [LARGE SCALE GENOMIC DNA]</scope>
    <source>
        <tissue evidence="1">Whole body</tissue>
    </source>
</reference>
<protein>
    <submittedName>
        <fullName evidence="1">Uncharacterized protein</fullName>
    </submittedName>
</protein>
<dbReference type="Proteomes" id="UP000235965">
    <property type="component" value="Unassembled WGS sequence"/>
</dbReference>
<dbReference type="InParanoid" id="A0A2J7RJR1"/>
<name>A0A2J7RJR1_9NEOP</name>
<comment type="caution">
    <text evidence="1">The sequence shown here is derived from an EMBL/GenBank/DDBJ whole genome shotgun (WGS) entry which is preliminary data.</text>
</comment>
<gene>
    <name evidence="1" type="ORF">B7P43_G07663</name>
</gene>
<evidence type="ECO:0000313" key="1">
    <source>
        <dbReference type="EMBL" id="PNF41058.1"/>
    </source>
</evidence>
<organism evidence="1 2">
    <name type="scientific">Cryptotermes secundus</name>
    <dbReference type="NCBI Taxonomy" id="105785"/>
    <lineage>
        <taxon>Eukaryota</taxon>
        <taxon>Metazoa</taxon>
        <taxon>Ecdysozoa</taxon>
        <taxon>Arthropoda</taxon>
        <taxon>Hexapoda</taxon>
        <taxon>Insecta</taxon>
        <taxon>Pterygota</taxon>
        <taxon>Neoptera</taxon>
        <taxon>Polyneoptera</taxon>
        <taxon>Dictyoptera</taxon>
        <taxon>Blattodea</taxon>
        <taxon>Blattoidea</taxon>
        <taxon>Termitoidae</taxon>
        <taxon>Kalotermitidae</taxon>
        <taxon>Cryptotermitinae</taxon>
        <taxon>Cryptotermes</taxon>
    </lineage>
</organism>
<evidence type="ECO:0000313" key="2">
    <source>
        <dbReference type="Proteomes" id="UP000235965"/>
    </source>
</evidence>
<proteinExistence type="predicted"/>
<dbReference type="EMBL" id="NEVH01002989">
    <property type="protein sequence ID" value="PNF41058.1"/>
    <property type="molecule type" value="Genomic_DNA"/>
</dbReference>